<dbReference type="RefSeq" id="XP_011001410.1">
    <property type="nucleotide sequence ID" value="XM_011003108.1"/>
</dbReference>
<gene>
    <name evidence="3" type="primary">LOC105108696</name>
</gene>
<protein>
    <submittedName>
        <fullName evidence="3">Uncharacterized protein LOC105108696</fullName>
    </submittedName>
</protein>
<accession>A0AAJ6SZ84</accession>
<feature type="domain" description="Poly(A) RNA polymerase mitochondrial-like central palm" evidence="1">
    <location>
        <begin position="99"/>
        <end position="196"/>
    </location>
</feature>
<dbReference type="GeneID" id="105108696"/>
<dbReference type="InterPro" id="IPR058921">
    <property type="entry name" value="PAP/OAS1-rel"/>
</dbReference>
<evidence type="ECO:0000259" key="1">
    <source>
        <dbReference type="Pfam" id="PF22600"/>
    </source>
</evidence>
<proteinExistence type="predicted"/>
<keyword evidence="2" id="KW-1185">Reference proteome</keyword>
<dbReference type="InterPro" id="IPR043519">
    <property type="entry name" value="NT_sf"/>
</dbReference>
<organism evidence="2 3">
    <name type="scientific">Populus euphratica</name>
    <name type="common">Euphrates poplar</name>
    <dbReference type="NCBI Taxonomy" id="75702"/>
    <lineage>
        <taxon>Eukaryota</taxon>
        <taxon>Viridiplantae</taxon>
        <taxon>Streptophyta</taxon>
        <taxon>Embryophyta</taxon>
        <taxon>Tracheophyta</taxon>
        <taxon>Spermatophyta</taxon>
        <taxon>Magnoliopsida</taxon>
        <taxon>eudicotyledons</taxon>
        <taxon>Gunneridae</taxon>
        <taxon>Pentapetalae</taxon>
        <taxon>rosids</taxon>
        <taxon>fabids</taxon>
        <taxon>Malpighiales</taxon>
        <taxon>Salicaceae</taxon>
        <taxon>Saliceae</taxon>
        <taxon>Populus</taxon>
    </lineage>
</organism>
<dbReference type="PANTHER" id="PTHR45979">
    <property type="entry name" value="PAP/OAS1 SUBSTRATE-BINDING DOMAIN SUPERFAMILY"/>
    <property type="match status" value="1"/>
</dbReference>
<dbReference type="Proteomes" id="UP000694918">
    <property type="component" value="Unplaced"/>
</dbReference>
<dbReference type="SUPFAM" id="SSF81301">
    <property type="entry name" value="Nucleotidyltransferase"/>
    <property type="match status" value="1"/>
</dbReference>
<dbReference type="Pfam" id="PF22600">
    <property type="entry name" value="MTPAP-like_central"/>
    <property type="match status" value="1"/>
</dbReference>
<dbReference type="PANTHER" id="PTHR45979:SF6">
    <property type="entry name" value="NUCLEOTIDYLTRANSFERASE DOMAIN PROTEIN"/>
    <property type="match status" value="1"/>
</dbReference>
<dbReference type="AlphaFoldDB" id="A0AAJ6SZ84"/>
<dbReference type="KEGG" id="peu:105108696"/>
<evidence type="ECO:0000313" key="2">
    <source>
        <dbReference type="Proteomes" id="UP000694918"/>
    </source>
</evidence>
<dbReference type="Gene3D" id="3.30.460.10">
    <property type="entry name" value="Beta Polymerase, domain 2"/>
    <property type="match status" value="1"/>
</dbReference>
<dbReference type="InterPro" id="IPR054708">
    <property type="entry name" value="MTPAP-like_central"/>
</dbReference>
<reference evidence="3" key="1">
    <citation type="submission" date="2025-08" db="UniProtKB">
        <authorList>
            <consortium name="RefSeq"/>
        </authorList>
    </citation>
    <scope>IDENTIFICATION</scope>
</reference>
<name>A0AAJ6SZ84_POPEU</name>
<evidence type="ECO:0000313" key="3">
    <source>
        <dbReference type="RefSeq" id="XP_011001410.1"/>
    </source>
</evidence>
<sequence length="216" mass="25056">MMCLLYYMHECCSSSSSEDKKDLEANRSNKAKRKRRKKPFWLFLSRLLFLELKHLSHNLDMGNLQRSLSPSSLSTSSSSSLGPHPLQIDPELWLMAEKRTQEILYAIQPTFASEHKRMEVIDYIQSLIKYYFPVEVFAFGSVPLKTYLPDGDIDLMVLSHQNMEEELARGVCTLLQREELDPEFQVNDVQYIHAQVNLFNSDTLKVMTLCSSQILR</sequence>